<sequence>MNFSPHPTPPSAMERLDTSIDAAMLKLRTLVGSVGAPLPLASGDGSKLKDGKKDSMKELQGLIKDFSKFNTGDWKTLLETAKIKIDGDPIDDKTYYTERLIQETAKLAPDSMVGGKLSDGLLSQLWNDLQHPPQSYLGEAYKYRSADGYNNSFTNPNLGKAGTPYARSVPPRKVQPPALPDAGVVFDSLMARTEDNTEAHPNNISSVLFYLAAIIIHDLFRTDHDDYSISLTSSYLDLSPLYGSNKEEQEQMRTGEHGKIKPDCFSEKRLLGFPPGVSVVLIMFNRFHNYVVEQLASINEGGRFNAPDPSLGPHAKTWEQRDEDLFQTGRLITSSLYVNCILFDYVRTILNLNKTNDDWHLDPRKEIQGLPMATGNQVSAEFNLVYRWHSAISLRDEQWTESFYRKLFPDVEDPATLSLKEFVERLAELEKETPADPVQRSYFEGTPRVAPGGNYDDDFLVDILASGIEDPANSFGAQRVPIILRAVEILGIQQARSWNVSTLNEFRQFFALEPHATFESINPDPHVADQLRRLYDTPDLVELYPGLIAEDAKKPLVPGAGLCPGFTISRAVLSDATALVRGDRFYTVDYHPKQLTNWGYNLVDYDYSVDNGCVLYKLILRAFPNHFKPDSVYAHYPFTTPSEMQDVLEILGRKDKYTYDRPKRITQPQVIYTYAAARTVLADQKTFQVPWGPAMEKLMGPLVNQFALAGDAKANTDSRHQLLAALYPKGWQSEVKAYYLDKCTELLRTKRYKIGNGINQVDIVRDVGNIAPVHLAADMFNLPLKTAENPMGAFTESELSLVLIGIFTDVFLDLDPVASMGLREKAYQACQALGAFVKLDVNSNAHVFDRLIMSFRKGIADSTSINANKQHPLAKYGAEIIQRLQDSGGHATKFVWGYIMSTVTGQAPPQGQIFAQVIDFYLNDGKQHLHRMRELALKDDDVSFDKLMHYFQEGARLAGETAVFRDVKAKATVHDGSRHLKLKEGDKLMVNFRAAGRDPLVFPDPDVVNIDRDINLYIHQGHGPHQCAGLDMSRITLTALFKVVLRDCPGIRPAPGAQGKIKKVDTVLGPEELERKEVRFHKYLTANGDGYWPMPTTLKVNWDDHDDNA</sequence>
<dbReference type="EMBL" id="JASBWR010000106">
    <property type="protein sequence ID" value="KAJ9094890.1"/>
    <property type="molecule type" value="Genomic_DNA"/>
</dbReference>
<proteinExistence type="predicted"/>
<evidence type="ECO:0000313" key="1">
    <source>
        <dbReference type="EMBL" id="KAJ9094890.1"/>
    </source>
</evidence>
<organism evidence="1 2">
    <name type="scientific">Naganishia cerealis</name>
    <dbReference type="NCBI Taxonomy" id="610337"/>
    <lineage>
        <taxon>Eukaryota</taxon>
        <taxon>Fungi</taxon>
        <taxon>Dikarya</taxon>
        <taxon>Basidiomycota</taxon>
        <taxon>Agaricomycotina</taxon>
        <taxon>Tremellomycetes</taxon>
        <taxon>Filobasidiales</taxon>
        <taxon>Filobasidiaceae</taxon>
        <taxon>Naganishia</taxon>
    </lineage>
</organism>
<comment type="caution">
    <text evidence="1">The sequence shown here is derived from an EMBL/GenBank/DDBJ whole genome shotgun (WGS) entry which is preliminary data.</text>
</comment>
<dbReference type="Proteomes" id="UP001241377">
    <property type="component" value="Unassembled WGS sequence"/>
</dbReference>
<gene>
    <name evidence="1" type="ORF">QFC19_007746</name>
</gene>
<name>A0ACC2V7L1_9TREE</name>
<reference evidence="1" key="1">
    <citation type="submission" date="2023-04" db="EMBL/GenBank/DDBJ databases">
        <title>Draft Genome sequencing of Naganishia species isolated from polar environments using Oxford Nanopore Technology.</title>
        <authorList>
            <person name="Leo P."/>
            <person name="Venkateswaran K."/>
        </authorList>
    </citation>
    <scope>NUCLEOTIDE SEQUENCE</scope>
    <source>
        <strain evidence="1">MNA-CCFEE 5261</strain>
    </source>
</reference>
<accession>A0ACC2V7L1</accession>
<protein>
    <submittedName>
        <fullName evidence="1">Uncharacterized protein</fullName>
    </submittedName>
</protein>
<keyword evidence="2" id="KW-1185">Reference proteome</keyword>
<evidence type="ECO:0000313" key="2">
    <source>
        <dbReference type="Proteomes" id="UP001241377"/>
    </source>
</evidence>